<reference evidence="5 6" key="1">
    <citation type="journal article" date="2019" name="Proc. Natl. Acad. Sci. U.S.A.">
        <title>Regulatory changes in pterin and carotenoid genes underlie balanced color polymorphisms in the wall lizard.</title>
        <authorList>
            <person name="Andrade P."/>
            <person name="Pinho C."/>
            <person name="Perez I de Lanuza G."/>
            <person name="Afonso S."/>
            <person name="Brejcha J."/>
            <person name="Rubin C.J."/>
            <person name="Wallerman O."/>
            <person name="Pereira P."/>
            <person name="Sabatino S.J."/>
            <person name="Bellati A."/>
            <person name="Pellitteri-Rosa D."/>
            <person name="Bosakova Z."/>
            <person name="Bunikis I."/>
            <person name="Carretero M.A."/>
            <person name="Feiner N."/>
            <person name="Marsik P."/>
            <person name="Pauperio F."/>
            <person name="Salvi D."/>
            <person name="Soler L."/>
            <person name="While G.M."/>
            <person name="Uller T."/>
            <person name="Font E."/>
            <person name="Andersson L."/>
            <person name="Carneiro M."/>
        </authorList>
    </citation>
    <scope>NUCLEOTIDE SEQUENCE</scope>
</reference>
<dbReference type="GO" id="GO:0048010">
    <property type="term" value="P:vascular endothelial growth factor receptor signaling pathway"/>
    <property type="evidence" value="ECO:0007669"/>
    <property type="project" value="TreeGrafter"/>
</dbReference>
<dbReference type="GO" id="GO:0008083">
    <property type="term" value="F:growth factor activity"/>
    <property type="evidence" value="ECO:0007669"/>
    <property type="project" value="UniProtKB-KW"/>
</dbReference>
<dbReference type="GO" id="GO:0050930">
    <property type="term" value="P:induction of positive chemotaxis"/>
    <property type="evidence" value="ECO:0007669"/>
    <property type="project" value="TreeGrafter"/>
</dbReference>
<evidence type="ECO:0000256" key="3">
    <source>
        <dbReference type="RuleBase" id="RU003818"/>
    </source>
</evidence>
<dbReference type="GO" id="GO:0001938">
    <property type="term" value="P:positive regulation of endothelial cell proliferation"/>
    <property type="evidence" value="ECO:0007669"/>
    <property type="project" value="TreeGrafter"/>
</dbReference>
<evidence type="ECO:0000256" key="1">
    <source>
        <dbReference type="ARBA" id="ARBA00023030"/>
    </source>
</evidence>
<organism evidence="5 6">
    <name type="scientific">Podarcis muralis</name>
    <name type="common">Wall lizard</name>
    <name type="synonym">Lacerta muralis</name>
    <dbReference type="NCBI Taxonomy" id="64176"/>
    <lineage>
        <taxon>Eukaryota</taxon>
        <taxon>Metazoa</taxon>
        <taxon>Chordata</taxon>
        <taxon>Craniata</taxon>
        <taxon>Vertebrata</taxon>
        <taxon>Euteleostomi</taxon>
        <taxon>Lepidosauria</taxon>
        <taxon>Squamata</taxon>
        <taxon>Bifurcata</taxon>
        <taxon>Unidentata</taxon>
        <taxon>Episquamata</taxon>
        <taxon>Laterata</taxon>
        <taxon>Lacertibaenia</taxon>
        <taxon>Lacertidae</taxon>
        <taxon>Podarcis</taxon>
    </lineage>
</organism>
<feature type="domain" description="Platelet-derived growth factor (PDGF) family profile" evidence="4">
    <location>
        <begin position="103"/>
        <end position="196"/>
    </location>
</feature>
<dbReference type="PANTHER" id="PTHR12025:SF5">
    <property type="entry name" value="VASCULAR ENDOTHELIAL GROWTH FACTOR A, LONG FORM"/>
    <property type="match status" value="1"/>
</dbReference>
<dbReference type="Gene3D" id="2.10.90.10">
    <property type="entry name" value="Cystine-knot cytokines"/>
    <property type="match status" value="1"/>
</dbReference>
<keyword evidence="2" id="KW-1015">Disulfide bond</keyword>
<dbReference type="InterPro" id="IPR029034">
    <property type="entry name" value="Cystine-knot_cytokine"/>
</dbReference>
<dbReference type="PANTHER" id="PTHR12025">
    <property type="entry name" value="VASCULAR ENDOTHELIAL GROWTH FACTOR"/>
    <property type="match status" value="1"/>
</dbReference>
<dbReference type="GO" id="GO:0005172">
    <property type="term" value="F:vascular endothelial growth factor receptor binding"/>
    <property type="evidence" value="ECO:0007669"/>
    <property type="project" value="TreeGrafter"/>
</dbReference>
<dbReference type="Proteomes" id="UP000472272">
    <property type="component" value="Chromosome 16"/>
</dbReference>
<dbReference type="GO" id="GO:0016020">
    <property type="term" value="C:membrane"/>
    <property type="evidence" value="ECO:0007669"/>
    <property type="project" value="InterPro"/>
</dbReference>
<keyword evidence="1 3" id="KW-0339">Growth factor</keyword>
<sequence length="196" mass="22131">MSPTTAHVFKRQSCALAMVCPHQQTLVGVFCRIWSLWTRLHAGRMAVIKPRVCQCMDPCGPDSLKQTPQSAFPICDPLLFLIYLQILPHPTNEMEPVVEPVTEVVRFLEVFSRSACQAKETMVSLDKEYPDLVISHLIVPSCVALKRCVGCCADESAQCMPSRTYTVTMEVLLLSKFQRSHLQQLTFEEHATCECR</sequence>
<dbReference type="GO" id="GO:0038084">
    <property type="term" value="P:vascular endothelial growth factor signaling pathway"/>
    <property type="evidence" value="ECO:0007669"/>
    <property type="project" value="TreeGrafter"/>
</dbReference>
<evidence type="ECO:0000313" key="5">
    <source>
        <dbReference type="Ensembl" id="ENSPMRP00000027789.1"/>
    </source>
</evidence>
<evidence type="ECO:0000256" key="2">
    <source>
        <dbReference type="ARBA" id="ARBA00023157"/>
    </source>
</evidence>
<dbReference type="GeneTree" id="ENSGT00940000157284"/>
<dbReference type="InterPro" id="IPR050507">
    <property type="entry name" value="PDGF/VEGF_growth_factor"/>
</dbReference>
<dbReference type="GO" id="GO:0042056">
    <property type="term" value="F:chemoattractant activity"/>
    <property type="evidence" value="ECO:0007669"/>
    <property type="project" value="TreeGrafter"/>
</dbReference>
<reference evidence="5" key="2">
    <citation type="submission" date="2025-08" db="UniProtKB">
        <authorList>
            <consortium name="Ensembl"/>
        </authorList>
    </citation>
    <scope>IDENTIFICATION</scope>
</reference>
<dbReference type="GO" id="GO:0045766">
    <property type="term" value="P:positive regulation of angiogenesis"/>
    <property type="evidence" value="ECO:0007669"/>
    <property type="project" value="TreeGrafter"/>
</dbReference>
<dbReference type="SMART" id="SM00141">
    <property type="entry name" value="PDGF"/>
    <property type="match status" value="1"/>
</dbReference>
<protein>
    <recommendedName>
        <fullName evidence="4">Platelet-derived growth factor (PDGF) family profile domain-containing protein</fullName>
    </recommendedName>
</protein>
<dbReference type="GO" id="GO:0005615">
    <property type="term" value="C:extracellular space"/>
    <property type="evidence" value="ECO:0007669"/>
    <property type="project" value="TreeGrafter"/>
</dbReference>
<dbReference type="InterPro" id="IPR000072">
    <property type="entry name" value="PDGF/VEGF_dom"/>
</dbReference>
<evidence type="ECO:0000259" key="4">
    <source>
        <dbReference type="PROSITE" id="PS50278"/>
    </source>
</evidence>
<dbReference type="GO" id="GO:0002040">
    <property type="term" value="P:sprouting angiogenesis"/>
    <property type="evidence" value="ECO:0007669"/>
    <property type="project" value="TreeGrafter"/>
</dbReference>
<evidence type="ECO:0000313" key="6">
    <source>
        <dbReference type="Proteomes" id="UP000472272"/>
    </source>
</evidence>
<dbReference type="SUPFAM" id="SSF57501">
    <property type="entry name" value="Cystine-knot cytokines"/>
    <property type="match status" value="1"/>
</dbReference>
<dbReference type="Pfam" id="PF00341">
    <property type="entry name" value="PDGF"/>
    <property type="match status" value="1"/>
</dbReference>
<comment type="similarity">
    <text evidence="3">Belongs to the PDGF/VEGF growth factor family.</text>
</comment>
<reference evidence="5" key="3">
    <citation type="submission" date="2025-09" db="UniProtKB">
        <authorList>
            <consortium name="Ensembl"/>
        </authorList>
    </citation>
    <scope>IDENTIFICATION</scope>
</reference>
<keyword evidence="6" id="KW-1185">Reference proteome</keyword>
<dbReference type="GO" id="GO:0001666">
    <property type="term" value="P:response to hypoxia"/>
    <property type="evidence" value="ECO:0007669"/>
    <property type="project" value="TreeGrafter"/>
</dbReference>
<proteinExistence type="inferred from homology"/>
<dbReference type="GO" id="GO:0060754">
    <property type="term" value="P:positive regulation of mast cell chemotaxis"/>
    <property type="evidence" value="ECO:0007669"/>
    <property type="project" value="TreeGrafter"/>
</dbReference>
<name>A0A670JWL1_PODMU</name>
<dbReference type="Ensembl" id="ENSPMRT00000029477.1">
    <property type="protein sequence ID" value="ENSPMRP00000027789.1"/>
    <property type="gene ID" value="ENSPMRG00000017942.1"/>
</dbReference>
<dbReference type="AlphaFoldDB" id="A0A670JWL1"/>
<accession>A0A670JWL1</accession>
<dbReference type="PROSITE" id="PS50278">
    <property type="entry name" value="PDGF_2"/>
    <property type="match status" value="1"/>
</dbReference>